<dbReference type="AlphaFoldDB" id="A0A4U2YIP4"/>
<dbReference type="Gene3D" id="3.40.50.360">
    <property type="match status" value="1"/>
</dbReference>
<evidence type="ECO:0000313" key="2">
    <source>
        <dbReference type="EMBL" id="TKI60335.1"/>
    </source>
</evidence>
<comment type="caution">
    <text evidence="2">The sequence shown here is derived from an EMBL/GenBank/DDBJ whole genome shotgun (WGS) entry which is preliminary data.</text>
</comment>
<dbReference type="OrthoDB" id="9812295at2"/>
<dbReference type="EMBL" id="SZPY01000005">
    <property type="protein sequence ID" value="TKI60335.1"/>
    <property type="molecule type" value="Genomic_DNA"/>
</dbReference>
<dbReference type="GO" id="GO:0016491">
    <property type="term" value="F:oxidoreductase activity"/>
    <property type="evidence" value="ECO:0007669"/>
    <property type="project" value="InterPro"/>
</dbReference>
<proteinExistence type="predicted"/>
<dbReference type="Proteomes" id="UP000307808">
    <property type="component" value="Unassembled WGS sequence"/>
</dbReference>
<dbReference type="GO" id="GO:0005829">
    <property type="term" value="C:cytosol"/>
    <property type="evidence" value="ECO:0007669"/>
    <property type="project" value="TreeGrafter"/>
</dbReference>
<dbReference type="PANTHER" id="PTHR30543:SF21">
    <property type="entry name" value="NAD(P)H-DEPENDENT FMN REDUCTASE LOT6"/>
    <property type="match status" value="1"/>
</dbReference>
<dbReference type="Pfam" id="PF03358">
    <property type="entry name" value="FMN_red"/>
    <property type="match status" value="1"/>
</dbReference>
<keyword evidence="3" id="KW-1185">Reference proteome</keyword>
<dbReference type="RefSeq" id="WP_137067368.1">
    <property type="nucleotide sequence ID" value="NZ_CP040748.1"/>
</dbReference>
<dbReference type="GO" id="GO:0010181">
    <property type="term" value="F:FMN binding"/>
    <property type="evidence" value="ECO:0007669"/>
    <property type="project" value="TreeGrafter"/>
</dbReference>
<organism evidence="2 3">
    <name type="scientific">Nocardioides jishulii</name>
    <dbReference type="NCBI Taxonomy" id="2575440"/>
    <lineage>
        <taxon>Bacteria</taxon>
        <taxon>Bacillati</taxon>
        <taxon>Actinomycetota</taxon>
        <taxon>Actinomycetes</taxon>
        <taxon>Propionibacteriales</taxon>
        <taxon>Nocardioidaceae</taxon>
        <taxon>Nocardioides</taxon>
    </lineage>
</organism>
<evidence type="ECO:0000313" key="3">
    <source>
        <dbReference type="Proteomes" id="UP000307808"/>
    </source>
</evidence>
<dbReference type="InterPro" id="IPR005025">
    <property type="entry name" value="FMN_Rdtase-like_dom"/>
</dbReference>
<gene>
    <name evidence="2" type="ORF">FC770_16145</name>
</gene>
<accession>A0A4U2YIP4</accession>
<protein>
    <submittedName>
        <fullName evidence="2">NAD(P)H-dependent oxidoreductase</fullName>
    </submittedName>
</protein>
<dbReference type="PANTHER" id="PTHR30543">
    <property type="entry name" value="CHROMATE REDUCTASE"/>
    <property type="match status" value="1"/>
</dbReference>
<feature type="domain" description="NADPH-dependent FMN reductase-like" evidence="1">
    <location>
        <begin position="1"/>
        <end position="144"/>
    </location>
</feature>
<dbReference type="InterPro" id="IPR029039">
    <property type="entry name" value="Flavoprotein-like_sf"/>
</dbReference>
<reference evidence="2 3" key="1">
    <citation type="submission" date="2019-04" db="EMBL/GenBank/DDBJ databases">
        <authorList>
            <person name="Dong K."/>
        </authorList>
    </citation>
    <scope>NUCLEOTIDE SEQUENCE [LARGE SCALE GENOMIC DNA]</scope>
    <source>
        <strain evidence="3">dk3543</strain>
    </source>
</reference>
<evidence type="ECO:0000259" key="1">
    <source>
        <dbReference type="Pfam" id="PF03358"/>
    </source>
</evidence>
<sequence length="178" mass="19451">MKIAVIVGSTRPQRRGSGVGAWIMTQAQEHPGAEFTLLEVADFDLTATYEQRTDKSYEEPTTQRWSDVVDAFDGYVFVTPEYNHGLPAPFKNAVDLLYAEWSGKAVALVGYGTLGAARSVEQWRGVVANLGLVGVGQAVHLQTAEDFDGDELRPPARRVDDTASVLRQLLALTAKLRS</sequence>
<dbReference type="InterPro" id="IPR050712">
    <property type="entry name" value="NAD(P)H-dep_reductase"/>
</dbReference>
<name>A0A4U2YIP4_9ACTN</name>
<dbReference type="SUPFAM" id="SSF52218">
    <property type="entry name" value="Flavoproteins"/>
    <property type="match status" value="1"/>
</dbReference>